<feature type="region of interest" description="Disordered" evidence="1">
    <location>
        <begin position="1"/>
        <end position="21"/>
    </location>
</feature>
<feature type="transmembrane region" description="Helical" evidence="2">
    <location>
        <begin position="302"/>
        <end position="320"/>
    </location>
</feature>
<feature type="transmembrane region" description="Helical" evidence="2">
    <location>
        <begin position="142"/>
        <end position="165"/>
    </location>
</feature>
<accession>A0AAU1UA06</accession>
<reference evidence="3" key="1">
    <citation type="submission" date="2022-10" db="EMBL/GenBank/DDBJ databases">
        <title>The complete genomes of actinobacterial strains from the NBC collection.</title>
        <authorList>
            <person name="Joergensen T.S."/>
            <person name="Alvarez Arevalo M."/>
            <person name="Sterndorff E.B."/>
            <person name="Faurdal D."/>
            <person name="Vuksanovic O."/>
            <person name="Mourched A.-S."/>
            <person name="Charusanti P."/>
            <person name="Shaw S."/>
            <person name="Blin K."/>
            <person name="Weber T."/>
        </authorList>
    </citation>
    <scope>NUCLEOTIDE SEQUENCE</scope>
    <source>
        <strain evidence="3">NBC_00119</strain>
    </source>
</reference>
<evidence type="ECO:0000256" key="1">
    <source>
        <dbReference type="SAM" id="MobiDB-lite"/>
    </source>
</evidence>
<keyword evidence="2" id="KW-0472">Membrane</keyword>
<keyword evidence="2" id="KW-1133">Transmembrane helix</keyword>
<proteinExistence type="predicted"/>
<dbReference type="AlphaFoldDB" id="A0AAU1UA06"/>
<evidence type="ECO:0008006" key="4">
    <source>
        <dbReference type="Google" id="ProtNLM"/>
    </source>
</evidence>
<feature type="transmembrane region" description="Helical" evidence="2">
    <location>
        <begin position="102"/>
        <end position="121"/>
    </location>
</feature>
<feature type="transmembrane region" description="Helical" evidence="2">
    <location>
        <begin position="38"/>
        <end position="57"/>
    </location>
</feature>
<protein>
    <recommendedName>
        <fullName evidence="4">ABC transporter permease</fullName>
    </recommendedName>
</protein>
<keyword evidence="2" id="KW-0812">Transmembrane</keyword>
<feature type="transmembrane region" description="Helical" evidence="2">
    <location>
        <begin position="215"/>
        <end position="233"/>
    </location>
</feature>
<evidence type="ECO:0000313" key="3">
    <source>
        <dbReference type="EMBL" id="WTS14380.1"/>
    </source>
</evidence>
<sequence>MTSTTPTLERPAQSPARRSLPGPDGLVRTVLRLHRTALWVWTAYVALTVGLLLWLWGPGANAAQKAFDTFGYAGAQDNAFQGRAPIVLVGGSFDSLFYEPSTLIGIASCAIAVFAAGPLTARELELGTAQLAWTQSVSPARWLAAKLAVPAVLVTVGTGLIVVLYRLVWNAHNHLLVAGIGPRSFSFSIGPATVATALFGLAVGVLAALVLRRTLPALVAAGLVQFLASAMRGNNWPFQHSPFSRLQPELPVYSKAITSSGAKVPDPGCYLSQKCLDRHDITGFTRTYLHSPDYWPRQLTETGILLALTALAVVGAFLVLRRYQPRTRRPKNTPEPKKETAA</sequence>
<dbReference type="EMBL" id="CP108195">
    <property type="protein sequence ID" value="WTS14380.1"/>
    <property type="molecule type" value="Genomic_DNA"/>
</dbReference>
<name>A0AAU1UA06_9ACTN</name>
<gene>
    <name evidence="3" type="ORF">OHU69_27060</name>
</gene>
<feature type="transmembrane region" description="Helical" evidence="2">
    <location>
        <begin position="185"/>
        <end position="208"/>
    </location>
</feature>
<evidence type="ECO:0000256" key="2">
    <source>
        <dbReference type="SAM" id="Phobius"/>
    </source>
</evidence>
<organism evidence="3">
    <name type="scientific">Streptomyces sp. NBC_00119</name>
    <dbReference type="NCBI Taxonomy" id="2975659"/>
    <lineage>
        <taxon>Bacteria</taxon>
        <taxon>Bacillati</taxon>
        <taxon>Actinomycetota</taxon>
        <taxon>Actinomycetes</taxon>
        <taxon>Kitasatosporales</taxon>
        <taxon>Streptomycetaceae</taxon>
        <taxon>Streptomyces</taxon>
    </lineage>
</organism>